<proteinExistence type="predicted"/>
<dbReference type="Gene3D" id="3.10.280.10">
    <property type="entry name" value="Mitochondrial glycoprotein"/>
    <property type="match status" value="1"/>
</dbReference>
<dbReference type="InterPro" id="IPR036561">
    <property type="entry name" value="MAM33_sf"/>
</dbReference>
<dbReference type="AlphaFoldDB" id="R9AS30"/>
<dbReference type="RefSeq" id="XP_009265861.1">
    <property type="nucleotide sequence ID" value="XM_009267586.1"/>
</dbReference>
<dbReference type="Pfam" id="PF02330">
    <property type="entry name" value="MAM33"/>
    <property type="match status" value="1"/>
</dbReference>
<dbReference type="eggNOG" id="KOG2536">
    <property type="taxonomic scope" value="Eukaryota"/>
</dbReference>
<dbReference type="Proteomes" id="UP000014064">
    <property type="component" value="Unassembled WGS sequence"/>
</dbReference>
<keyword evidence="2" id="KW-1185">Reference proteome</keyword>
<organism evidence="1 2">
    <name type="scientific">Wallemia ichthyophaga (strain EXF-994 / CBS 113033)</name>
    <dbReference type="NCBI Taxonomy" id="1299270"/>
    <lineage>
        <taxon>Eukaryota</taxon>
        <taxon>Fungi</taxon>
        <taxon>Dikarya</taxon>
        <taxon>Basidiomycota</taxon>
        <taxon>Wallemiomycotina</taxon>
        <taxon>Wallemiomycetes</taxon>
        <taxon>Wallemiales</taxon>
        <taxon>Wallemiaceae</taxon>
        <taxon>Wallemia</taxon>
    </lineage>
</organism>
<dbReference type="GeneID" id="20373140"/>
<dbReference type="STRING" id="1299270.R9AS30"/>
<accession>R9AS30</accession>
<sequence>MITNIGRQILRGATKNLRVASRAPIASRAFTVTPMRFGAGSTDGTLTAQLSNEIKFETESASPEEPEWVRVFNEEKIWSIEDKAGSDEIVLSRQFGNEFIRVLFSISDLEQDESAAGQAEEPVDEVPAYSVRMSVSVTKPNSGALTVDCVSQNESILIDNISFYKDSKLATQLTADADWERRGLYIGPVFEHLDLDVQGEFQNYLAERGIDERLATFVPEYAVYKEQKEYVKWLDNVKSFIEA</sequence>
<gene>
    <name evidence="1" type="ORF">J056_000188</name>
</gene>
<protein>
    <recommendedName>
        <fullName evidence="3">Mitochondrial glyco protein</fullName>
    </recommendedName>
</protein>
<evidence type="ECO:0000313" key="1">
    <source>
        <dbReference type="EMBL" id="EOR04840.1"/>
    </source>
</evidence>
<dbReference type="HOGENOM" id="CLU_072692_0_0_1"/>
<name>R9AS30_WALI9</name>
<evidence type="ECO:0008006" key="3">
    <source>
        <dbReference type="Google" id="ProtNLM"/>
    </source>
</evidence>
<reference evidence="2" key="1">
    <citation type="journal article" date="2013" name="BMC Genomics">
        <title>Genome and transcriptome sequencing of the halophilic fungus Wallemia ichthyophaga: haloadaptations present and absent.</title>
        <authorList>
            <person name="Zajc J."/>
            <person name="Liu Y."/>
            <person name="Dai W."/>
            <person name="Yang Z."/>
            <person name="Hu J."/>
            <person name="Gostincar C."/>
            <person name="Gunde-Cimerman N."/>
        </authorList>
    </citation>
    <scope>NUCLEOTIDE SEQUENCE [LARGE SCALE GENOMIC DNA]</scope>
    <source>
        <strain evidence="2">EXF-994 / CBS 113033</strain>
    </source>
</reference>
<dbReference type="PANTHER" id="PTHR10826">
    <property type="entry name" value="COMPLEMENT COMPONENT 1"/>
    <property type="match status" value="1"/>
</dbReference>
<evidence type="ECO:0000313" key="2">
    <source>
        <dbReference type="Proteomes" id="UP000014064"/>
    </source>
</evidence>
<dbReference type="OMA" id="RWLNNVK"/>
<dbReference type="GO" id="GO:0005759">
    <property type="term" value="C:mitochondrial matrix"/>
    <property type="evidence" value="ECO:0007669"/>
    <property type="project" value="InterPro"/>
</dbReference>
<dbReference type="OrthoDB" id="278212at2759"/>
<dbReference type="EMBL" id="KE007224">
    <property type="protein sequence ID" value="EOR04840.1"/>
    <property type="molecule type" value="Genomic_DNA"/>
</dbReference>
<dbReference type="GO" id="GO:0042256">
    <property type="term" value="P:cytosolic ribosome assembly"/>
    <property type="evidence" value="ECO:0007669"/>
    <property type="project" value="TreeGrafter"/>
</dbReference>
<dbReference type="SUPFAM" id="SSF54529">
    <property type="entry name" value="Mitochondrial glycoprotein MAM33-like"/>
    <property type="match status" value="1"/>
</dbReference>
<dbReference type="PANTHER" id="PTHR10826:SF1">
    <property type="entry name" value="COMPLEMENT COMPONENT 1 Q SUBCOMPONENT-BINDING PROTEIN, MITOCHONDRIAL"/>
    <property type="match status" value="1"/>
</dbReference>
<dbReference type="InterPro" id="IPR003428">
    <property type="entry name" value="MAM33"/>
</dbReference>
<dbReference type="KEGG" id="wic:J056_000188"/>